<sequence>MARTRRRLELIQRMKHPPQSNRWFLDIVLEHETTVLRLLDGLRTATARGLRALREDLAAHTATPRFTEPGERARRLRDRLAQVHYDLLLRGDTITIAAHDPTDRFDFADQVLAAFARFRTDRPPAEPPAPSPEPPTVMSLDTLEAGVLDLVAELHPAVFADLAAFRTANPALIDERLTRIDRELRFYLGYLRFIAPLRETGLPFCRPEVSTTEKGMLAQDAFDLALAAALTRTGGHVVGNDIELRDGERILLVSGPNQGGKTTLARTFGQLHHLAALGCPVPGRQARLFLPDRILTHYPRTETGRTGKLEEELLRMRRILDQATPDSVIVLNEIFTSTTTEDARALSTAVLTALSRLDAPCLWVSFLDELSRLDPKAVSVVSTVTDDGTRTYKLLRRAADGHAHALAIAEKHGLTYARLTARISR</sequence>
<evidence type="ECO:0000256" key="3">
    <source>
        <dbReference type="ARBA" id="ARBA00023125"/>
    </source>
</evidence>
<feature type="domain" description="DNA mismatch repair proteins mutS family" evidence="4">
    <location>
        <begin position="248"/>
        <end position="422"/>
    </location>
</feature>
<keyword evidence="1" id="KW-0547">Nucleotide-binding</keyword>
<dbReference type="SMART" id="SM00534">
    <property type="entry name" value="MUTSac"/>
    <property type="match status" value="1"/>
</dbReference>
<evidence type="ECO:0000256" key="2">
    <source>
        <dbReference type="ARBA" id="ARBA00022840"/>
    </source>
</evidence>
<accession>A0A9W6VR81</accession>
<dbReference type="GO" id="GO:0005829">
    <property type="term" value="C:cytosol"/>
    <property type="evidence" value="ECO:0007669"/>
    <property type="project" value="TreeGrafter"/>
</dbReference>
<dbReference type="PANTHER" id="PTHR11361">
    <property type="entry name" value="DNA MISMATCH REPAIR PROTEIN MUTS FAMILY MEMBER"/>
    <property type="match status" value="1"/>
</dbReference>
<dbReference type="Proteomes" id="UP001165135">
    <property type="component" value="Unassembled WGS sequence"/>
</dbReference>
<evidence type="ECO:0000313" key="5">
    <source>
        <dbReference type="EMBL" id="GLY76252.1"/>
    </source>
</evidence>
<dbReference type="Gene3D" id="3.40.50.300">
    <property type="entry name" value="P-loop containing nucleotide triphosphate hydrolases"/>
    <property type="match status" value="1"/>
</dbReference>
<evidence type="ECO:0000259" key="4">
    <source>
        <dbReference type="SMART" id="SM00534"/>
    </source>
</evidence>
<dbReference type="EMBL" id="BSTJ01000005">
    <property type="protein sequence ID" value="GLY76252.1"/>
    <property type="molecule type" value="Genomic_DNA"/>
</dbReference>
<dbReference type="AlphaFoldDB" id="A0A9W6VR81"/>
<dbReference type="SUPFAM" id="SSF52540">
    <property type="entry name" value="P-loop containing nucleoside triphosphate hydrolases"/>
    <property type="match status" value="1"/>
</dbReference>
<organism evidence="5 6">
    <name type="scientific">Actinoallomurus iriomotensis</name>
    <dbReference type="NCBI Taxonomy" id="478107"/>
    <lineage>
        <taxon>Bacteria</taxon>
        <taxon>Bacillati</taxon>
        <taxon>Actinomycetota</taxon>
        <taxon>Actinomycetes</taxon>
        <taxon>Streptosporangiales</taxon>
        <taxon>Thermomonosporaceae</taxon>
        <taxon>Actinoallomurus</taxon>
    </lineage>
</organism>
<keyword evidence="3" id="KW-0238">DNA-binding</keyword>
<dbReference type="GO" id="GO:0005524">
    <property type="term" value="F:ATP binding"/>
    <property type="evidence" value="ECO:0007669"/>
    <property type="project" value="UniProtKB-KW"/>
</dbReference>
<dbReference type="GO" id="GO:0140664">
    <property type="term" value="F:ATP-dependent DNA damage sensor activity"/>
    <property type="evidence" value="ECO:0007669"/>
    <property type="project" value="InterPro"/>
</dbReference>
<proteinExistence type="predicted"/>
<keyword evidence="2" id="KW-0067">ATP-binding</keyword>
<evidence type="ECO:0000313" key="6">
    <source>
        <dbReference type="Proteomes" id="UP001165135"/>
    </source>
</evidence>
<dbReference type="InterPro" id="IPR045076">
    <property type="entry name" value="MutS"/>
</dbReference>
<dbReference type="GO" id="GO:0006298">
    <property type="term" value="P:mismatch repair"/>
    <property type="evidence" value="ECO:0007669"/>
    <property type="project" value="InterPro"/>
</dbReference>
<evidence type="ECO:0000256" key="1">
    <source>
        <dbReference type="ARBA" id="ARBA00022741"/>
    </source>
</evidence>
<dbReference type="InterPro" id="IPR027417">
    <property type="entry name" value="P-loop_NTPase"/>
</dbReference>
<dbReference type="InterPro" id="IPR000432">
    <property type="entry name" value="DNA_mismatch_repair_MutS_C"/>
</dbReference>
<dbReference type="Pfam" id="PF00488">
    <property type="entry name" value="MutS_V"/>
    <property type="match status" value="1"/>
</dbReference>
<gene>
    <name evidence="5" type="ORF">Airi01_045190</name>
</gene>
<name>A0A9W6VR81_9ACTN</name>
<dbReference type="GO" id="GO:0030983">
    <property type="term" value="F:mismatched DNA binding"/>
    <property type="evidence" value="ECO:0007669"/>
    <property type="project" value="InterPro"/>
</dbReference>
<reference evidence="5" key="1">
    <citation type="submission" date="2023-03" db="EMBL/GenBank/DDBJ databases">
        <title>Actinoallomurus iriomotensis NBRC 103681.</title>
        <authorList>
            <person name="Ichikawa N."/>
            <person name="Sato H."/>
            <person name="Tonouchi N."/>
        </authorList>
    </citation>
    <scope>NUCLEOTIDE SEQUENCE</scope>
    <source>
        <strain evidence="5">NBRC 103681</strain>
    </source>
</reference>
<comment type="caution">
    <text evidence="5">The sequence shown here is derived from an EMBL/GenBank/DDBJ whole genome shotgun (WGS) entry which is preliminary data.</text>
</comment>
<protein>
    <submittedName>
        <fullName evidence="5">DNA mismatch repair protein MutS</fullName>
    </submittedName>
</protein>
<dbReference type="PANTHER" id="PTHR11361:SF34">
    <property type="entry name" value="DNA MISMATCH REPAIR PROTEIN MSH1, MITOCHONDRIAL"/>
    <property type="match status" value="1"/>
</dbReference>